<dbReference type="InterPro" id="IPR031107">
    <property type="entry name" value="Small_HSP"/>
</dbReference>
<dbReference type="CDD" id="cd06464">
    <property type="entry name" value="ACD_sHsps-like"/>
    <property type="match status" value="1"/>
</dbReference>
<evidence type="ECO:0000313" key="6">
    <source>
        <dbReference type="Proteomes" id="UP000194141"/>
    </source>
</evidence>
<dbReference type="Gene3D" id="2.60.40.790">
    <property type="match status" value="1"/>
</dbReference>
<gene>
    <name evidence="5" type="ORF">DESAMIL20_892</name>
</gene>
<dbReference type="SUPFAM" id="SSF49764">
    <property type="entry name" value="HSP20-like chaperones"/>
    <property type="match status" value="1"/>
</dbReference>
<evidence type="ECO:0000256" key="1">
    <source>
        <dbReference type="PROSITE-ProRule" id="PRU00285"/>
    </source>
</evidence>
<dbReference type="Pfam" id="PF00011">
    <property type="entry name" value="HSP20"/>
    <property type="match status" value="1"/>
</dbReference>
<proteinExistence type="inferred from homology"/>
<keyword evidence="5" id="KW-0346">Stress response</keyword>
<evidence type="ECO:0000259" key="4">
    <source>
        <dbReference type="PROSITE" id="PS51203"/>
    </source>
</evidence>
<name>A0A1X4XUY0_9BACT</name>
<dbReference type="OrthoDB" id="9811615at2"/>
<evidence type="ECO:0000256" key="2">
    <source>
        <dbReference type="RuleBase" id="RU003616"/>
    </source>
</evidence>
<feature type="domain" description="SHSP" evidence="3">
    <location>
        <begin position="31"/>
        <end position="143"/>
    </location>
</feature>
<accession>A0A1X4XUY0</accession>
<dbReference type="PROSITE" id="PS01031">
    <property type="entry name" value="SHSP"/>
    <property type="match status" value="1"/>
</dbReference>
<dbReference type="InterPro" id="IPR002068">
    <property type="entry name" value="A-crystallin/Hsp20_dom"/>
</dbReference>
<dbReference type="PROSITE" id="PS51203">
    <property type="entry name" value="CS"/>
    <property type="match status" value="1"/>
</dbReference>
<comment type="similarity">
    <text evidence="1 2">Belongs to the small heat shock protein (HSP20) family.</text>
</comment>
<dbReference type="Proteomes" id="UP000194141">
    <property type="component" value="Unassembled WGS sequence"/>
</dbReference>
<comment type="caution">
    <text evidence="5">The sequence shown here is derived from an EMBL/GenBank/DDBJ whole genome shotgun (WGS) entry which is preliminary data.</text>
</comment>
<dbReference type="RefSeq" id="WP_086033600.1">
    <property type="nucleotide sequence ID" value="NZ_MDSU01000018.1"/>
</dbReference>
<dbReference type="PANTHER" id="PTHR11527">
    <property type="entry name" value="HEAT-SHOCK PROTEIN 20 FAMILY MEMBER"/>
    <property type="match status" value="1"/>
</dbReference>
<dbReference type="EMBL" id="MDSU01000018">
    <property type="protein sequence ID" value="OSS41339.1"/>
    <property type="molecule type" value="Genomic_DNA"/>
</dbReference>
<reference evidence="5 6" key="1">
    <citation type="journal article" date="2017" name="Front. Microbiol.">
        <title>Genome Sequence of Desulfurella amilsii Strain TR1 and Comparative Genomics of Desulfurellaceae Family.</title>
        <authorList>
            <person name="Florentino A.P."/>
            <person name="Stams A.J."/>
            <person name="Sanchez-Andrea I."/>
        </authorList>
    </citation>
    <scope>NUCLEOTIDE SEQUENCE [LARGE SCALE GENOMIC DNA]</scope>
    <source>
        <strain evidence="5 6">TR1</strain>
    </source>
</reference>
<protein>
    <submittedName>
        <fullName evidence="5">Heat shock protein, Hsp20 family</fullName>
    </submittedName>
</protein>
<sequence length="150" mass="17623">MFKPLEPFKELTTLQERINKMFEDVLPSFNLQDSKWLPAVDIYETDGNIQIEVEVPGMNEKDCKVKIEDNTLTISGERKFEKKESKDNYYRIERNYGSFIRSFFLPDNIDKEQIKAKYENGILKVELPKKSEAKPKEIEIAVQKQNKEGL</sequence>
<dbReference type="AlphaFoldDB" id="A0A1X4XUY0"/>
<keyword evidence="6" id="KW-1185">Reference proteome</keyword>
<evidence type="ECO:0000259" key="3">
    <source>
        <dbReference type="PROSITE" id="PS01031"/>
    </source>
</evidence>
<feature type="domain" description="CS" evidence="4">
    <location>
        <begin position="35"/>
        <end position="150"/>
    </location>
</feature>
<evidence type="ECO:0000313" key="5">
    <source>
        <dbReference type="EMBL" id="OSS41339.1"/>
    </source>
</evidence>
<dbReference type="InterPro" id="IPR007052">
    <property type="entry name" value="CS_dom"/>
</dbReference>
<dbReference type="STRING" id="1562698.DESAMIL20_892"/>
<dbReference type="InterPro" id="IPR008978">
    <property type="entry name" value="HSP20-like_chaperone"/>
</dbReference>
<organism evidence="5 6">
    <name type="scientific">Desulfurella amilsii</name>
    <dbReference type="NCBI Taxonomy" id="1562698"/>
    <lineage>
        <taxon>Bacteria</taxon>
        <taxon>Pseudomonadati</taxon>
        <taxon>Campylobacterota</taxon>
        <taxon>Desulfurellia</taxon>
        <taxon>Desulfurellales</taxon>
        <taxon>Desulfurellaceae</taxon>
        <taxon>Desulfurella</taxon>
    </lineage>
</organism>